<reference evidence="5 6" key="1">
    <citation type="submission" date="2014-11" db="EMBL/GenBank/DDBJ databases">
        <authorList>
            <person name="Urmite Genomes Urmite Genomes"/>
        </authorList>
    </citation>
    <scope>NUCLEOTIDE SEQUENCE [LARGE SCALE GENOMIC DNA]</scope>
    <source>
        <strain evidence="5 6">Oc5</strain>
    </source>
</reference>
<dbReference type="Proteomes" id="UP000040453">
    <property type="component" value="Unassembled WGS sequence"/>
</dbReference>
<dbReference type="InterPro" id="IPR010982">
    <property type="entry name" value="Lambda_DNA-bd_dom_sf"/>
</dbReference>
<dbReference type="CDD" id="cd01392">
    <property type="entry name" value="HTH_LacI"/>
    <property type="match status" value="1"/>
</dbReference>
<dbReference type="Pfam" id="PF00356">
    <property type="entry name" value="LacI"/>
    <property type="match status" value="1"/>
</dbReference>
<dbReference type="SMART" id="SM00354">
    <property type="entry name" value="HTH_LACI"/>
    <property type="match status" value="1"/>
</dbReference>
<dbReference type="CDD" id="cd06284">
    <property type="entry name" value="PBP1_LacI-like"/>
    <property type="match status" value="1"/>
</dbReference>
<gene>
    <name evidence="5" type="primary">cytR_3</name>
    <name evidence="5" type="ORF">BN997_02047</name>
</gene>
<dbReference type="InterPro" id="IPR028082">
    <property type="entry name" value="Peripla_BP_I"/>
</dbReference>
<organism evidence="5 6">
    <name type="scientific">Oceanobacillus oncorhynchi</name>
    <dbReference type="NCBI Taxonomy" id="545501"/>
    <lineage>
        <taxon>Bacteria</taxon>
        <taxon>Bacillati</taxon>
        <taxon>Bacillota</taxon>
        <taxon>Bacilli</taxon>
        <taxon>Bacillales</taxon>
        <taxon>Bacillaceae</taxon>
        <taxon>Oceanobacillus</taxon>
    </lineage>
</organism>
<dbReference type="GO" id="GO:0003700">
    <property type="term" value="F:DNA-binding transcription factor activity"/>
    <property type="evidence" value="ECO:0007669"/>
    <property type="project" value="TreeGrafter"/>
</dbReference>
<keyword evidence="3" id="KW-0804">Transcription</keyword>
<dbReference type="AlphaFoldDB" id="A0A0A1MGG6"/>
<dbReference type="Gene3D" id="3.40.50.2300">
    <property type="match status" value="2"/>
</dbReference>
<keyword evidence="6" id="KW-1185">Reference proteome</keyword>
<dbReference type="InterPro" id="IPR001761">
    <property type="entry name" value="Peripla_BP/Lac1_sug-bd_dom"/>
</dbReference>
<dbReference type="InterPro" id="IPR000843">
    <property type="entry name" value="HTH_LacI"/>
</dbReference>
<evidence type="ECO:0000259" key="4">
    <source>
        <dbReference type="PROSITE" id="PS50932"/>
    </source>
</evidence>
<dbReference type="EMBL" id="CDGG01000001">
    <property type="protein sequence ID" value="CEI82188.1"/>
    <property type="molecule type" value="Genomic_DNA"/>
</dbReference>
<sequence>MANIHQVAKQAGVSIATVSRVLNNTSKVSEKTRHKVEKAIRELNYAPSMLGRNLRNSESRLLLVLIHTFSNPYYTEIINGIEDYAIENNYNILLCETDDNLQREDIFLHMVRNKLADGIISMNPTVHVDKLKELSESHSIVLCSDYYEDANIPYIAIDNTEAAYRAVKYLITMGNKKIGLINFNENLLYAKQRRIGFEKALNEFQLPICDEWIHYTDGLSFQDGVEAMRRMLRSKNRPTAVFIISDTLAIGAIKELHAQGIKVPQEMAIIGFDNIAFSSMTTPALTTVSQPKYQMGYRSAKMVIDRIQGLPVENVIMDYELIIRESTLG</sequence>
<dbReference type="Pfam" id="PF00532">
    <property type="entry name" value="Peripla_BP_1"/>
    <property type="match status" value="1"/>
</dbReference>
<protein>
    <submittedName>
        <fullName evidence="5">HTH-type transcriptional repressor CytR</fullName>
    </submittedName>
</protein>
<dbReference type="SUPFAM" id="SSF47413">
    <property type="entry name" value="lambda repressor-like DNA-binding domains"/>
    <property type="match status" value="1"/>
</dbReference>
<evidence type="ECO:0000313" key="6">
    <source>
        <dbReference type="Proteomes" id="UP000040453"/>
    </source>
</evidence>
<proteinExistence type="predicted"/>
<dbReference type="PROSITE" id="PS50932">
    <property type="entry name" value="HTH_LACI_2"/>
    <property type="match status" value="1"/>
</dbReference>
<accession>A0A0A1MGG6</accession>
<evidence type="ECO:0000256" key="1">
    <source>
        <dbReference type="ARBA" id="ARBA00023015"/>
    </source>
</evidence>
<dbReference type="OrthoDB" id="9784962at2"/>
<keyword evidence="2" id="KW-0238">DNA-binding</keyword>
<dbReference type="STRING" id="545501.BN997_02047"/>
<dbReference type="RefSeq" id="WP_042531836.1">
    <property type="nucleotide sequence ID" value="NZ_CDGG01000001.1"/>
</dbReference>
<evidence type="ECO:0000313" key="5">
    <source>
        <dbReference type="EMBL" id="CEI82188.1"/>
    </source>
</evidence>
<dbReference type="PANTHER" id="PTHR30146">
    <property type="entry name" value="LACI-RELATED TRANSCRIPTIONAL REPRESSOR"/>
    <property type="match status" value="1"/>
</dbReference>
<evidence type="ECO:0000256" key="2">
    <source>
        <dbReference type="ARBA" id="ARBA00023125"/>
    </source>
</evidence>
<dbReference type="GO" id="GO:0000976">
    <property type="term" value="F:transcription cis-regulatory region binding"/>
    <property type="evidence" value="ECO:0007669"/>
    <property type="project" value="TreeGrafter"/>
</dbReference>
<dbReference type="Gene3D" id="1.10.260.40">
    <property type="entry name" value="lambda repressor-like DNA-binding domains"/>
    <property type="match status" value="1"/>
</dbReference>
<name>A0A0A1MGG6_9BACI</name>
<evidence type="ECO:0000256" key="3">
    <source>
        <dbReference type="ARBA" id="ARBA00023163"/>
    </source>
</evidence>
<dbReference type="PANTHER" id="PTHR30146:SF109">
    <property type="entry name" value="HTH-TYPE TRANSCRIPTIONAL REGULATOR GALS"/>
    <property type="match status" value="1"/>
</dbReference>
<dbReference type="SUPFAM" id="SSF53822">
    <property type="entry name" value="Periplasmic binding protein-like I"/>
    <property type="match status" value="1"/>
</dbReference>
<feature type="domain" description="HTH lacI-type" evidence="4">
    <location>
        <begin position="2"/>
        <end position="56"/>
    </location>
</feature>
<keyword evidence="1" id="KW-0805">Transcription regulation</keyword>